<dbReference type="InterPro" id="IPR032675">
    <property type="entry name" value="LRR_dom_sf"/>
</dbReference>
<dbReference type="AlphaFoldDB" id="A0AAD7FTA8"/>
<reference evidence="1" key="1">
    <citation type="submission" date="2023-03" db="EMBL/GenBank/DDBJ databases">
        <title>Massive genome expansion in bonnet fungi (Mycena s.s.) driven by repeated elements and novel gene families across ecological guilds.</title>
        <authorList>
            <consortium name="Lawrence Berkeley National Laboratory"/>
            <person name="Harder C.B."/>
            <person name="Miyauchi S."/>
            <person name="Viragh M."/>
            <person name="Kuo A."/>
            <person name="Thoen E."/>
            <person name="Andreopoulos B."/>
            <person name="Lu D."/>
            <person name="Skrede I."/>
            <person name="Drula E."/>
            <person name="Henrissat B."/>
            <person name="Morin E."/>
            <person name="Kohler A."/>
            <person name="Barry K."/>
            <person name="LaButti K."/>
            <person name="Morin E."/>
            <person name="Salamov A."/>
            <person name="Lipzen A."/>
            <person name="Mereny Z."/>
            <person name="Hegedus B."/>
            <person name="Baldrian P."/>
            <person name="Stursova M."/>
            <person name="Weitz H."/>
            <person name="Taylor A."/>
            <person name="Grigoriev I.V."/>
            <person name="Nagy L.G."/>
            <person name="Martin F."/>
            <person name="Kauserud H."/>
        </authorList>
    </citation>
    <scope>NUCLEOTIDE SEQUENCE</scope>
    <source>
        <strain evidence="1">9284</strain>
    </source>
</reference>
<accession>A0AAD7FTA8</accession>
<comment type="caution">
    <text evidence="1">The sequence shown here is derived from an EMBL/GenBank/DDBJ whole genome shotgun (WGS) entry which is preliminary data.</text>
</comment>
<evidence type="ECO:0000313" key="1">
    <source>
        <dbReference type="EMBL" id="KAJ7636421.1"/>
    </source>
</evidence>
<dbReference type="Gene3D" id="3.80.10.10">
    <property type="entry name" value="Ribonuclease Inhibitor"/>
    <property type="match status" value="1"/>
</dbReference>
<name>A0AAD7FTA8_9AGAR</name>
<organism evidence="1 2">
    <name type="scientific">Roridomyces roridus</name>
    <dbReference type="NCBI Taxonomy" id="1738132"/>
    <lineage>
        <taxon>Eukaryota</taxon>
        <taxon>Fungi</taxon>
        <taxon>Dikarya</taxon>
        <taxon>Basidiomycota</taxon>
        <taxon>Agaricomycotina</taxon>
        <taxon>Agaricomycetes</taxon>
        <taxon>Agaricomycetidae</taxon>
        <taxon>Agaricales</taxon>
        <taxon>Marasmiineae</taxon>
        <taxon>Mycenaceae</taxon>
        <taxon>Roridomyces</taxon>
    </lineage>
</organism>
<keyword evidence="2" id="KW-1185">Reference proteome</keyword>
<dbReference type="EMBL" id="JARKIF010000006">
    <property type="protein sequence ID" value="KAJ7636421.1"/>
    <property type="molecule type" value="Genomic_DNA"/>
</dbReference>
<evidence type="ECO:0000313" key="2">
    <source>
        <dbReference type="Proteomes" id="UP001221142"/>
    </source>
</evidence>
<gene>
    <name evidence="1" type="ORF">FB45DRAFT_906604</name>
</gene>
<dbReference type="Proteomes" id="UP001221142">
    <property type="component" value="Unassembled WGS sequence"/>
</dbReference>
<proteinExistence type="predicted"/>
<dbReference type="SUPFAM" id="SSF52058">
    <property type="entry name" value="L domain-like"/>
    <property type="match status" value="1"/>
</dbReference>
<sequence>MTSVSGLPKLPPELEREIFDIAATAAPNMVPALLRVAHRVLEWIEPHLYRHMRISFHNPAYLLALGHALDRKPLDFFAHTARYLSVSTAGSYGSCDLAVVERLLGACTGINDIFFNLSSYYVNRLPPILSVLTHLRPTHLSILGRPPVSGAFHFRLPFFQSLTHLQLLDHGPNSALSRTWPHWPALAKLPFLTHLAVHCEEDVLAHILSVIPNLQVLVLSAFSPSQLRVSLIPRDPRVFVSPSLACVLRWYAAARGGEDLWASADAFIEKKRMGEIEESCCW</sequence>
<protein>
    <submittedName>
        <fullName evidence="1">Uncharacterized protein</fullName>
    </submittedName>
</protein>